<evidence type="ECO:0000313" key="4">
    <source>
        <dbReference type="Proteomes" id="UP000433309"/>
    </source>
</evidence>
<organism evidence="3 4">
    <name type="scientific">Duganella guangzhouensis</name>
    <dbReference type="NCBI Taxonomy" id="2666084"/>
    <lineage>
        <taxon>Bacteria</taxon>
        <taxon>Pseudomonadati</taxon>
        <taxon>Pseudomonadota</taxon>
        <taxon>Betaproteobacteria</taxon>
        <taxon>Burkholderiales</taxon>
        <taxon>Oxalobacteraceae</taxon>
        <taxon>Telluria group</taxon>
        <taxon>Duganella</taxon>
    </lineage>
</organism>
<reference evidence="3 4" key="1">
    <citation type="submission" date="2019-11" db="EMBL/GenBank/DDBJ databases">
        <title>Novel species isolated from a subtropical stream in China.</title>
        <authorList>
            <person name="Lu H."/>
        </authorList>
    </citation>
    <scope>NUCLEOTIDE SEQUENCE [LARGE SCALE GENOMIC DNA]</scope>
    <source>
        <strain evidence="3 4">FT80W</strain>
    </source>
</reference>
<keyword evidence="2" id="KW-0732">Signal</keyword>
<accession>A0A6I2L593</accession>
<evidence type="ECO:0000313" key="3">
    <source>
        <dbReference type="EMBL" id="MRW93341.1"/>
    </source>
</evidence>
<feature type="chain" id="PRO_5026001716" description="Lipoprotein" evidence="2">
    <location>
        <begin position="21"/>
        <end position="62"/>
    </location>
</feature>
<evidence type="ECO:0000256" key="1">
    <source>
        <dbReference type="SAM" id="MobiDB-lite"/>
    </source>
</evidence>
<keyword evidence="4" id="KW-1185">Reference proteome</keyword>
<dbReference type="AlphaFoldDB" id="A0A6I2L593"/>
<name>A0A6I2L593_9BURK</name>
<dbReference type="PROSITE" id="PS51257">
    <property type="entry name" value="PROKAR_LIPOPROTEIN"/>
    <property type="match status" value="1"/>
</dbReference>
<protein>
    <recommendedName>
        <fullName evidence="5">Lipoprotein</fullName>
    </recommendedName>
</protein>
<evidence type="ECO:0000256" key="2">
    <source>
        <dbReference type="SAM" id="SignalP"/>
    </source>
</evidence>
<dbReference type="Proteomes" id="UP000433309">
    <property type="component" value="Unassembled WGS sequence"/>
</dbReference>
<dbReference type="EMBL" id="WKJK01000016">
    <property type="protein sequence ID" value="MRW93341.1"/>
    <property type="molecule type" value="Genomic_DNA"/>
</dbReference>
<dbReference type="RefSeq" id="WP_154381644.1">
    <property type="nucleotide sequence ID" value="NZ_WKJK01000016.1"/>
</dbReference>
<gene>
    <name evidence="3" type="ORF">GJ699_25460</name>
</gene>
<feature type="compositionally biased region" description="Polar residues" evidence="1">
    <location>
        <begin position="41"/>
        <end position="53"/>
    </location>
</feature>
<comment type="caution">
    <text evidence="3">The sequence shown here is derived from an EMBL/GenBank/DDBJ whole genome shotgun (WGS) entry which is preliminary data.</text>
</comment>
<proteinExistence type="predicted"/>
<feature type="region of interest" description="Disordered" evidence="1">
    <location>
        <begin position="41"/>
        <end position="62"/>
    </location>
</feature>
<feature type="signal peptide" evidence="2">
    <location>
        <begin position="1"/>
        <end position="20"/>
    </location>
</feature>
<sequence>MKTSFLLCGVVGVLTGCASAGEFIGRAAVELPHATDTLQRELQQNGTQQQRSSADVRLPGVR</sequence>
<evidence type="ECO:0008006" key="5">
    <source>
        <dbReference type="Google" id="ProtNLM"/>
    </source>
</evidence>